<name>A0ABR5IIH2_9ACTN</name>
<dbReference type="Gene3D" id="3.10.350.10">
    <property type="entry name" value="LysM domain"/>
    <property type="match status" value="1"/>
</dbReference>
<dbReference type="SUPFAM" id="SSF54106">
    <property type="entry name" value="LysM domain"/>
    <property type="match status" value="1"/>
</dbReference>
<organism evidence="2 3">
    <name type="scientific">Gordonia jacobaea</name>
    <dbReference type="NCBI Taxonomy" id="122202"/>
    <lineage>
        <taxon>Bacteria</taxon>
        <taxon>Bacillati</taxon>
        <taxon>Actinomycetota</taxon>
        <taxon>Actinomycetes</taxon>
        <taxon>Mycobacteriales</taxon>
        <taxon>Gordoniaceae</taxon>
        <taxon>Gordonia</taxon>
    </lineage>
</organism>
<evidence type="ECO:0000259" key="1">
    <source>
        <dbReference type="PROSITE" id="PS51782"/>
    </source>
</evidence>
<comment type="caution">
    <text evidence="2">The sequence shown here is derived from an EMBL/GenBank/DDBJ whole genome shotgun (WGS) entry which is preliminary data.</text>
</comment>
<feature type="domain" description="LysM" evidence="1">
    <location>
        <begin position="46"/>
        <end position="95"/>
    </location>
</feature>
<evidence type="ECO:0000313" key="2">
    <source>
        <dbReference type="EMBL" id="KNA93399.1"/>
    </source>
</evidence>
<reference evidence="2 3" key="1">
    <citation type="submission" date="2015-05" db="EMBL/GenBank/DDBJ databases">
        <title>Draft genome sequence of the bacterium Gordonia jacobaea a new member of the Gordonia genus.</title>
        <authorList>
            <person name="Jimenez-Galisteo G."/>
            <person name="Dominguez A."/>
            <person name="Munoz E."/>
            <person name="Vinas M."/>
        </authorList>
    </citation>
    <scope>NUCLEOTIDE SEQUENCE [LARGE SCALE GENOMIC DNA]</scope>
    <source>
        <strain evidence="3">mv1</strain>
    </source>
</reference>
<dbReference type="Pfam" id="PF01476">
    <property type="entry name" value="LysM"/>
    <property type="match status" value="1"/>
</dbReference>
<keyword evidence="3" id="KW-1185">Reference proteome</keyword>
<accession>A0ABR5IIH2</accession>
<dbReference type="Proteomes" id="UP000037247">
    <property type="component" value="Unassembled WGS sequence"/>
</dbReference>
<protein>
    <recommendedName>
        <fullName evidence="1">LysM domain-containing protein</fullName>
    </recommendedName>
</protein>
<dbReference type="PROSITE" id="PS51782">
    <property type="entry name" value="LYSM"/>
    <property type="match status" value="1"/>
</dbReference>
<sequence length="99" mass="10361">MVAARRRRAAVLAVLAGVGLALTVWVVGTVGADYQRASVPSSTSTQVVHVRSGESLSSIAARVAPDVPRQTVIDEIIDLNDLPSSGLRVGQPLVTPAYR</sequence>
<dbReference type="InterPro" id="IPR018392">
    <property type="entry name" value="LysM"/>
</dbReference>
<dbReference type="EMBL" id="LDTZ01000013">
    <property type="protein sequence ID" value="KNA93399.1"/>
    <property type="molecule type" value="Genomic_DNA"/>
</dbReference>
<evidence type="ECO:0000313" key="3">
    <source>
        <dbReference type="Proteomes" id="UP000037247"/>
    </source>
</evidence>
<dbReference type="SMART" id="SM00257">
    <property type="entry name" value="LysM"/>
    <property type="match status" value="1"/>
</dbReference>
<dbReference type="InterPro" id="IPR036779">
    <property type="entry name" value="LysM_dom_sf"/>
</dbReference>
<proteinExistence type="predicted"/>
<gene>
    <name evidence="2" type="ORF">ABW18_01115</name>
</gene>